<keyword evidence="1" id="KW-0547">Nucleotide-binding</keyword>
<sequence length="730" mass="82756">MEAARWIPSMKVIRFHGPGNERERLKNSMRGERDFDIMITTYDTYVAEDQWFKSYRWTYCVLDEGHKIKNSDTNLSHKVQGLGSLYRLLLTGTPVQNNLLELWGLLHWLLPSVFTAASQALFKDSFDITRGSYTIPFLNAAKKLVSTIMLRRTKATVAGDDVPPREELTVFIPLTEAQRFWTYRLLTKMDAPDLKKIFTEDVKSCVKDGAVDLGQREVLAHLENQPQNVGKGEGTRKSALLEEECDDTDIYQNLEWKKLMNLLMQLRKVCDHPYLLPNAEPEPYNIGEHVVSASSKLIAIDKLLADILPKGERVLIFSQWTAMLDLLEDFMALRSIPYARLDGQTPRPRRALDIKLFQQEVSPYKVFLISTKAGGLGINLTKATTVIMCDSDWNPQNDLQAIARAHRIGQTKVVKAGSVEDQMLDRIRRKLFLSVKIMGSDNPTSNENSTLGSSELMDILRRGSSALSHSDNGMNLSRFLGASMADILEHSRTLECKRDAIIHKDLKPTDGATVDAKLVVDAEEEERRLLSGVAQVQSRLFEGKVISKPQTNAQIAQEWREMEKRARVDRTVMIDGMAFVVSSIPESVAPLVAKSVKKSKKRFESEEWCIHCRDGGELVLCAFCPRGVAPALRLSAMIVFPVATWMQWVNRCQNCVYHLCATPGRIKADMFISLLLDYGPMSTAYYIRCHDCVADFAEAPESQFWVEWTNEIRQAEKKLEQKIQLDLDQS</sequence>
<name>A0A9P7K366_9AGAR</name>
<dbReference type="Proteomes" id="UP000717328">
    <property type="component" value="Unassembled WGS sequence"/>
</dbReference>
<accession>A0A9P7K366</accession>
<comment type="caution">
    <text evidence="6">The sequence shown here is derived from an EMBL/GenBank/DDBJ whole genome shotgun (WGS) entry which is preliminary data.</text>
</comment>
<evidence type="ECO:0000259" key="5">
    <source>
        <dbReference type="PROSITE" id="PS51194"/>
    </source>
</evidence>
<dbReference type="InterPro" id="IPR049730">
    <property type="entry name" value="SNF2/RAD54-like_C"/>
</dbReference>
<evidence type="ECO:0000313" key="6">
    <source>
        <dbReference type="EMBL" id="KAG5635038.1"/>
    </source>
</evidence>
<dbReference type="AlphaFoldDB" id="A0A9P7K366"/>
<dbReference type="CDD" id="cd18793">
    <property type="entry name" value="SF2_C_SNF"/>
    <property type="match status" value="1"/>
</dbReference>
<dbReference type="InterPro" id="IPR027417">
    <property type="entry name" value="P-loop_NTPase"/>
</dbReference>
<dbReference type="Pfam" id="PF00176">
    <property type="entry name" value="SNF2-rel_dom"/>
    <property type="match status" value="1"/>
</dbReference>
<reference evidence="6" key="1">
    <citation type="submission" date="2021-02" db="EMBL/GenBank/DDBJ databases">
        <authorList>
            <person name="Nieuwenhuis M."/>
            <person name="Van De Peppel L.J.J."/>
        </authorList>
    </citation>
    <scope>NUCLEOTIDE SEQUENCE</scope>
    <source>
        <strain evidence="6">D49</strain>
    </source>
</reference>
<evidence type="ECO:0000256" key="1">
    <source>
        <dbReference type="ARBA" id="ARBA00022741"/>
    </source>
</evidence>
<keyword evidence="3" id="KW-0067">ATP-binding</keyword>
<dbReference type="InterPro" id="IPR001650">
    <property type="entry name" value="Helicase_C-like"/>
</dbReference>
<dbReference type="Gene3D" id="3.40.50.10810">
    <property type="entry name" value="Tandem AAA-ATPase domain"/>
    <property type="match status" value="1"/>
</dbReference>
<dbReference type="GO" id="GO:0016787">
    <property type="term" value="F:hydrolase activity"/>
    <property type="evidence" value="ECO:0007669"/>
    <property type="project" value="UniProtKB-KW"/>
</dbReference>
<keyword evidence="7" id="KW-1185">Reference proteome</keyword>
<feature type="domain" description="Helicase C-terminal" evidence="5">
    <location>
        <begin position="299"/>
        <end position="457"/>
    </location>
</feature>
<gene>
    <name evidence="6" type="ORF">H0H81_012634</name>
</gene>
<evidence type="ECO:0000313" key="7">
    <source>
        <dbReference type="Proteomes" id="UP000717328"/>
    </source>
</evidence>
<dbReference type="SMART" id="SM00490">
    <property type="entry name" value="HELICc"/>
    <property type="match status" value="1"/>
</dbReference>
<dbReference type="OrthoDB" id="448448at2759"/>
<organism evidence="6 7">
    <name type="scientific">Sphagnurus paluster</name>
    <dbReference type="NCBI Taxonomy" id="117069"/>
    <lineage>
        <taxon>Eukaryota</taxon>
        <taxon>Fungi</taxon>
        <taxon>Dikarya</taxon>
        <taxon>Basidiomycota</taxon>
        <taxon>Agaricomycotina</taxon>
        <taxon>Agaricomycetes</taxon>
        <taxon>Agaricomycetidae</taxon>
        <taxon>Agaricales</taxon>
        <taxon>Tricholomatineae</taxon>
        <taxon>Lyophyllaceae</taxon>
        <taxon>Sphagnurus</taxon>
    </lineage>
</organism>
<dbReference type="InterPro" id="IPR000330">
    <property type="entry name" value="SNF2_N"/>
</dbReference>
<protein>
    <submittedName>
        <fullName evidence="6">Uncharacterized protein</fullName>
    </submittedName>
</protein>
<evidence type="ECO:0000259" key="4">
    <source>
        <dbReference type="PROSITE" id="PS51192"/>
    </source>
</evidence>
<evidence type="ECO:0000256" key="2">
    <source>
        <dbReference type="ARBA" id="ARBA00022801"/>
    </source>
</evidence>
<dbReference type="SUPFAM" id="SSF52540">
    <property type="entry name" value="P-loop containing nucleoside triphosphate hydrolases"/>
    <property type="match status" value="2"/>
</dbReference>
<dbReference type="PROSITE" id="PS51194">
    <property type="entry name" value="HELICASE_CTER"/>
    <property type="match status" value="1"/>
</dbReference>
<dbReference type="InterPro" id="IPR038718">
    <property type="entry name" value="SNF2-like_sf"/>
</dbReference>
<dbReference type="PROSITE" id="PS51192">
    <property type="entry name" value="HELICASE_ATP_BIND_1"/>
    <property type="match status" value="1"/>
</dbReference>
<dbReference type="Pfam" id="PF00271">
    <property type="entry name" value="Helicase_C"/>
    <property type="match status" value="1"/>
</dbReference>
<dbReference type="EMBL" id="JABCKI010006197">
    <property type="protein sequence ID" value="KAG5635038.1"/>
    <property type="molecule type" value="Genomic_DNA"/>
</dbReference>
<dbReference type="InterPro" id="IPR014001">
    <property type="entry name" value="Helicase_ATP-bd"/>
</dbReference>
<dbReference type="GO" id="GO:0005524">
    <property type="term" value="F:ATP binding"/>
    <property type="evidence" value="ECO:0007669"/>
    <property type="project" value="InterPro"/>
</dbReference>
<dbReference type="CDD" id="cd17919">
    <property type="entry name" value="DEXHc_Snf"/>
    <property type="match status" value="1"/>
</dbReference>
<dbReference type="Gene3D" id="3.40.50.300">
    <property type="entry name" value="P-loop containing nucleotide triphosphate hydrolases"/>
    <property type="match status" value="1"/>
</dbReference>
<reference evidence="6" key="2">
    <citation type="submission" date="2021-10" db="EMBL/GenBank/DDBJ databases">
        <title>Phylogenomics reveals ancestral predisposition of the termite-cultivated fungus Termitomyces towards a domesticated lifestyle.</title>
        <authorList>
            <person name="Auxier B."/>
            <person name="Grum-Grzhimaylo A."/>
            <person name="Cardenas M.E."/>
            <person name="Lodge J.D."/>
            <person name="Laessoe T."/>
            <person name="Pedersen O."/>
            <person name="Smith M.E."/>
            <person name="Kuyper T.W."/>
            <person name="Franco-Molano E.A."/>
            <person name="Baroni T.J."/>
            <person name="Aanen D.K."/>
        </authorList>
    </citation>
    <scope>NUCLEOTIDE SEQUENCE</scope>
    <source>
        <strain evidence="6">D49</strain>
    </source>
</reference>
<keyword evidence="2" id="KW-0378">Hydrolase</keyword>
<dbReference type="PANTHER" id="PTHR10799">
    <property type="entry name" value="SNF2/RAD54 HELICASE FAMILY"/>
    <property type="match status" value="1"/>
</dbReference>
<feature type="domain" description="Helicase ATP-binding" evidence="4">
    <location>
        <begin position="1"/>
        <end position="112"/>
    </location>
</feature>
<proteinExistence type="predicted"/>
<evidence type="ECO:0000256" key="3">
    <source>
        <dbReference type="ARBA" id="ARBA00022840"/>
    </source>
</evidence>